<keyword evidence="2" id="KW-1185">Reference proteome</keyword>
<dbReference type="Pfam" id="PF05973">
    <property type="entry name" value="Gp49"/>
    <property type="match status" value="1"/>
</dbReference>
<proteinExistence type="predicted"/>
<organism evidence="1 2">
    <name type="scientific">Streptosporangium algeriense</name>
    <dbReference type="NCBI Taxonomy" id="1682748"/>
    <lineage>
        <taxon>Bacteria</taxon>
        <taxon>Bacillati</taxon>
        <taxon>Actinomycetota</taxon>
        <taxon>Actinomycetes</taxon>
        <taxon>Streptosporangiales</taxon>
        <taxon>Streptosporangiaceae</taxon>
        <taxon>Streptosporangium</taxon>
    </lineage>
</organism>
<protein>
    <submittedName>
        <fullName evidence="1">Type II toxin-antitoxin system RelE/ParE family toxin</fullName>
    </submittedName>
</protein>
<comment type="caution">
    <text evidence="1">The sequence shown here is derived from an EMBL/GenBank/DDBJ whole genome shotgun (WGS) entry which is preliminary data.</text>
</comment>
<name>A0ABW3E006_9ACTN</name>
<reference evidence="2" key="1">
    <citation type="journal article" date="2019" name="Int. J. Syst. Evol. Microbiol.">
        <title>The Global Catalogue of Microorganisms (GCM) 10K type strain sequencing project: providing services to taxonomists for standard genome sequencing and annotation.</title>
        <authorList>
            <consortium name="The Broad Institute Genomics Platform"/>
            <consortium name="The Broad Institute Genome Sequencing Center for Infectious Disease"/>
            <person name="Wu L."/>
            <person name="Ma J."/>
        </authorList>
    </citation>
    <scope>NUCLEOTIDE SEQUENCE [LARGE SCALE GENOMIC DNA]</scope>
    <source>
        <strain evidence="2">CCUG 62974</strain>
    </source>
</reference>
<sequence length="120" mass="14146">MDLYGFEIEPEVREWLDTLSDSDFKRVDEVAGLLAEKGSELGGPWSDHLEGAVWELRVRLRDVAARLTYWCTPDRTIVLLTVFRKTRQHDQRQIDRAVRAQRLCEWHHRGPVGEIYERKV</sequence>
<dbReference type="EMBL" id="JBHTHX010001321">
    <property type="protein sequence ID" value="MFD0888411.1"/>
    <property type="molecule type" value="Genomic_DNA"/>
</dbReference>
<dbReference type="InterPro" id="IPR009241">
    <property type="entry name" value="HigB-like"/>
</dbReference>
<evidence type="ECO:0000313" key="2">
    <source>
        <dbReference type="Proteomes" id="UP001597024"/>
    </source>
</evidence>
<dbReference type="Proteomes" id="UP001597024">
    <property type="component" value="Unassembled WGS sequence"/>
</dbReference>
<evidence type="ECO:0000313" key="1">
    <source>
        <dbReference type="EMBL" id="MFD0888411.1"/>
    </source>
</evidence>
<gene>
    <name evidence="1" type="ORF">ACFQ08_28085</name>
</gene>
<accession>A0ABW3E006</accession>